<organism evidence="1 2">
    <name type="scientific">Coptis chinensis</name>
    <dbReference type="NCBI Taxonomy" id="261450"/>
    <lineage>
        <taxon>Eukaryota</taxon>
        <taxon>Viridiplantae</taxon>
        <taxon>Streptophyta</taxon>
        <taxon>Embryophyta</taxon>
        <taxon>Tracheophyta</taxon>
        <taxon>Spermatophyta</taxon>
        <taxon>Magnoliopsida</taxon>
        <taxon>Ranunculales</taxon>
        <taxon>Ranunculaceae</taxon>
        <taxon>Coptidoideae</taxon>
        <taxon>Coptis</taxon>
    </lineage>
</organism>
<sequence>MRKDFYQKKKKRLLRSLSFVCSTSWTRAKAKNGLKLKKSLPMDSIMSWYLCLEGGKFCFPAQGGGMVLLVTWRHATRLGISAVVIKVPWLTVETNNLGRKDHQEVDSEAEGFYGGIRKLHKKEEISAWKHLWPKDILQ</sequence>
<dbReference type="EMBL" id="JADFTS010000008">
    <property type="protein sequence ID" value="KAF9593758.1"/>
    <property type="molecule type" value="Genomic_DNA"/>
</dbReference>
<dbReference type="AlphaFoldDB" id="A0A835HB83"/>
<protein>
    <submittedName>
        <fullName evidence="1">Uncharacterized protein</fullName>
    </submittedName>
</protein>
<accession>A0A835HB83</accession>
<keyword evidence="2" id="KW-1185">Reference proteome</keyword>
<dbReference type="PANTHER" id="PTHR31482">
    <property type="entry name" value="ESTS AU081301(E20138)"/>
    <property type="match status" value="1"/>
</dbReference>
<dbReference type="OrthoDB" id="722566at2759"/>
<comment type="caution">
    <text evidence="1">The sequence shown here is derived from an EMBL/GenBank/DDBJ whole genome shotgun (WGS) entry which is preliminary data.</text>
</comment>
<evidence type="ECO:0000313" key="1">
    <source>
        <dbReference type="EMBL" id="KAF9593758.1"/>
    </source>
</evidence>
<proteinExistence type="predicted"/>
<evidence type="ECO:0000313" key="2">
    <source>
        <dbReference type="Proteomes" id="UP000631114"/>
    </source>
</evidence>
<gene>
    <name evidence="1" type="ORF">IFM89_024926</name>
</gene>
<dbReference type="PANTHER" id="PTHR31482:SF18">
    <property type="entry name" value="ESTS AU081301(E20138)"/>
    <property type="match status" value="1"/>
</dbReference>
<name>A0A835HB83_9MAGN</name>
<dbReference type="Proteomes" id="UP000631114">
    <property type="component" value="Unassembled WGS sequence"/>
</dbReference>
<reference evidence="1 2" key="1">
    <citation type="submission" date="2020-10" db="EMBL/GenBank/DDBJ databases">
        <title>The Coptis chinensis genome and diversification of protoberbering-type alkaloids.</title>
        <authorList>
            <person name="Wang B."/>
            <person name="Shu S."/>
            <person name="Song C."/>
            <person name="Liu Y."/>
        </authorList>
    </citation>
    <scope>NUCLEOTIDE SEQUENCE [LARGE SCALE GENOMIC DNA]</scope>
    <source>
        <strain evidence="1">HL-2020</strain>
        <tissue evidence="1">Leaf</tissue>
    </source>
</reference>